<protein>
    <submittedName>
        <fullName evidence="2">Uncharacterized protein</fullName>
    </submittedName>
</protein>
<reference evidence="3" key="1">
    <citation type="journal article" date="2019" name="Int. J. Syst. Evol. Microbiol.">
        <title>The Global Catalogue of Microorganisms (GCM) 10K type strain sequencing project: providing services to taxonomists for standard genome sequencing and annotation.</title>
        <authorList>
            <consortium name="The Broad Institute Genomics Platform"/>
            <consortium name="The Broad Institute Genome Sequencing Center for Infectious Disease"/>
            <person name="Wu L."/>
            <person name="Ma J."/>
        </authorList>
    </citation>
    <scope>NUCLEOTIDE SEQUENCE [LARGE SCALE GENOMIC DNA]</scope>
    <source>
        <strain evidence="3">NBRC 110608</strain>
    </source>
</reference>
<feature type="region of interest" description="Disordered" evidence="1">
    <location>
        <begin position="55"/>
        <end position="79"/>
    </location>
</feature>
<accession>A0ABM8H9K2</accession>
<sequence>MAVGVLADPGDVERAGRGLARVGDHRAVDQHVGAAQLPAGDPSDLGELEGDHCFSREALDDGDGEDEGDDDGAVGAVIG</sequence>
<evidence type="ECO:0000313" key="2">
    <source>
        <dbReference type="EMBL" id="BDZ57606.1"/>
    </source>
</evidence>
<organism evidence="2 3">
    <name type="scientific">Barrientosiimonas endolithica</name>
    <dbReference type="NCBI Taxonomy" id="1535208"/>
    <lineage>
        <taxon>Bacteria</taxon>
        <taxon>Bacillati</taxon>
        <taxon>Actinomycetota</taxon>
        <taxon>Actinomycetes</taxon>
        <taxon>Micrococcales</taxon>
        <taxon>Dermacoccaceae</taxon>
        <taxon>Barrientosiimonas</taxon>
    </lineage>
</organism>
<keyword evidence="3" id="KW-1185">Reference proteome</keyword>
<proteinExistence type="predicted"/>
<dbReference type="EMBL" id="AP027735">
    <property type="protein sequence ID" value="BDZ57606.1"/>
    <property type="molecule type" value="Genomic_DNA"/>
</dbReference>
<evidence type="ECO:0000313" key="3">
    <source>
        <dbReference type="Proteomes" id="UP001321421"/>
    </source>
</evidence>
<dbReference type="Proteomes" id="UP001321421">
    <property type="component" value="Chromosome"/>
</dbReference>
<feature type="compositionally biased region" description="Acidic residues" evidence="1">
    <location>
        <begin position="60"/>
        <end position="72"/>
    </location>
</feature>
<evidence type="ECO:0000256" key="1">
    <source>
        <dbReference type="SAM" id="MobiDB-lite"/>
    </source>
</evidence>
<gene>
    <name evidence="2" type="ORF">GCM10025872_12630</name>
</gene>
<name>A0ABM8H9K2_9MICO</name>